<reference evidence="11 12" key="1">
    <citation type="submission" date="2024-01" db="EMBL/GenBank/DDBJ databases">
        <title>Complete genome sequence of Citroniella saccharovorans strain M6.X9, isolated from human fecal sample.</title>
        <authorList>
            <person name="Cheng G."/>
            <person name="Westerholm M."/>
            <person name="Schnurer A."/>
        </authorList>
    </citation>
    <scope>NUCLEOTIDE SEQUENCE [LARGE SCALE GENOMIC DNA]</scope>
    <source>
        <strain evidence="11 12">DSM 29873</strain>
    </source>
</reference>
<dbReference type="EMBL" id="JAYKOT010000003">
    <property type="protein sequence ID" value="MEB3429822.1"/>
    <property type="molecule type" value="Genomic_DNA"/>
</dbReference>
<comment type="caution">
    <text evidence="11">The sequence shown here is derived from an EMBL/GenBank/DDBJ whole genome shotgun (WGS) entry which is preliminary data.</text>
</comment>
<comment type="subcellular location">
    <subcellularLocation>
        <location evidence="1">Cytoplasm</location>
    </subcellularLocation>
</comment>
<evidence type="ECO:0000313" key="11">
    <source>
        <dbReference type="EMBL" id="MEB3429822.1"/>
    </source>
</evidence>
<keyword evidence="5" id="KW-0819">tRNA processing</keyword>
<evidence type="ECO:0000256" key="6">
    <source>
        <dbReference type="ARBA" id="ARBA00022723"/>
    </source>
</evidence>
<evidence type="ECO:0000256" key="3">
    <source>
        <dbReference type="ARBA" id="ARBA00019010"/>
    </source>
</evidence>
<evidence type="ECO:0000313" key="12">
    <source>
        <dbReference type="Proteomes" id="UP001357733"/>
    </source>
</evidence>
<dbReference type="SUPFAM" id="SSF52540">
    <property type="entry name" value="P-loop containing nucleoside triphosphate hydrolases"/>
    <property type="match status" value="1"/>
</dbReference>
<protein>
    <recommendedName>
        <fullName evidence="3">tRNA threonylcarbamoyladenosine biosynthesis protein TsaE</fullName>
    </recommendedName>
    <alternativeName>
        <fullName evidence="10">t(6)A37 threonylcarbamoyladenosine biosynthesis protein TsaE</fullName>
    </alternativeName>
</protein>
<evidence type="ECO:0000256" key="1">
    <source>
        <dbReference type="ARBA" id="ARBA00004496"/>
    </source>
</evidence>
<gene>
    <name evidence="11" type="primary">tsaE</name>
    <name evidence="11" type="ORF">VLK81_07355</name>
</gene>
<evidence type="ECO:0000256" key="2">
    <source>
        <dbReference type="ARBA" id="ARBA00007599"/>
    </source>
</evidence>
<evidence type="ECO:0000256" key="5">
    <source>
        <dbReference type="ARBA" id="ARBA00022694"/>
    </source>
</evidence>
<keyword evidence="7" id="KW-0547">Nucleotide-binding</keyword>
<evidence type="ECO:0000256" key="10">
    <source>
        <dbReference type="ARBA" id="ARBA00032441"/>
    </source>
</evidence>
<evidence type="ECO:0000256" key="9">
    <source>
        <dbReference type="ARBA" id="ARBA00022842"/>
    </source>
</evidence>
<dbReference type="NCBIfam" id="TIGR00150">
    <property type="entry name" value="T6A_YjeE"/>
    <property type="match status" value="1"/>
</dbReference>
<dbReference type="GO" id="GO:0005737">
    <property type="term" value="C:cytoplasm"/>
    <property type="evidence" value="ECO:0007669"/>
    <property type="project" value="UniProtKB-SubCell"/>
</dbReference>
<keyword evidence="8" id="KW-0067">ATP-binding</keyword>
<dbReference type="PANTHER" id="PTHR33540">
    <property type="entry name" value="TRNA THREONYLCARBAMOYLADENOSINE BIOSYNTHESIS PROTEIN TSAE"/>
    <property type="match status" value="1"/>
</dbReference>
<dbReference type="RefSeq" id="WP_324619980.1">
    <property type="nucleotide sequence ID" value="NZ_JAYKOT010000003.1"/>
</dbReference>
<dbReference type="InterPro" id="IPR003442">
    <property type="entry name" value="T6A_TsaE"/>
</dbReference>
<evidence type="ECO:0000256" key="8">
    <source>
        <dbReference type="ARBA" id="ARBA00022840"/>
    </source>
</evidence>
<keyword evidence="9" id="KW-0460">Magnesium</keyword>
<dbReference type="GO" id="GO:0002949">
    <property type="term" value="P:tRNA threonylcarbamoyladenosine modification"/>
    <property type="evidence" value="ECO:0007669"/>
    <property type="project" value="InterPro"/>
</dbReference>
<dbReference type="PANTHER" id="PTHR33540:SF2">
    <property type="entry name" value="TRNA THREONYLCARBAMOYLADENOSINE BIOSYNTHESIS PROTEIN TSAE"/>
    <property type="match status" value="1"/>
</dbReference>
<name>A0AAW9N0K9_9FIRM</name>
<sequence>MVIENLNDLKNLAKRIAINLKEKDVILLKGDLGAGKTSLVTYIAEFLNSKDKVSSPSFSLVNIYRADIVINHLDLYRLEEEKEIESFNFEDYFYPIKSLTFIEWPEMAKSYLPKKYSTIEIIKIDDNKRDINIFGKLKERMEEN</sequence>
<keyword evidence="12" id="KW-1185">Reference proteome</keyword>
<dbReference type="GO" id="GO:0005524">
    <property type="term" value="F:ATP binding"/>
    <property type="evidence" value="ECO:0007669"/>
    <property type="project" value="UniProtKB-KW"/>
</dbReference>
<proteinExistence type="inferred from homology"/>
<organism evidence="11 12">
    <name type="scientific">Citroniella saccharovorans</name>
    <dbReference type="NCBI Taxonomy" id="2053367"/>
    <lineage>
        <taxon>Bacteria</taxon>
        <taxon>Bacillati</taxon>
        <taxon>Bacillota</taxon>
        <taxon>Tissierellia</taxon>
        <taxon>Tissierellales</taxon>
        <taxon>Peptoniphilaceae</taxon>
        <taxon>Citroniella</taxon>
    </lineage>
</organism>
<dbReference type="Proteomes" id="UP001357733">
    <property type="component" value="Unassembled WGS sequence"/>
</dbReference>
<dbReference type="AlphaFoldDB" id="A0AAW9N0K9"/>
<comment type="similarity">
    <text evidence="2">Belongs to the TsaE family.</text>
</comment>
<dbReference type="Pfam" id="PF02367">
    <property type="entry name" value="TsaE"/>
    <property type="match status" value="1"/>
</dbReference>
<keyword evidence="6" id="KW-0479">Metal-binding</keyword>
<dbReference type="Gene3D" id="3.40.50.300">
    <property type="entry name" value="P-loop containing nucleotide triphosphate hydrolases"/>
    <property type="match status" value="1"/>
</dbReference>
<keyword evidence="4" id="KW-0963">Cytoplasm</keyword>
<evidence type="ECO:0000256" key="7">
    <source>
        <dbReference type="ARBA" id="ARBA00022741"/>
    </source>
</evidence>
<accession>A0AAW9N0K9</accession>
<evidence type="ECO:0000256" key="4">
    <source>
        <dbReference type="ARBA" id="ARBA00022490"/>
    </source>
</evidence>
<dbReference type="InterPro" id="IPR027417">
    <property type="entry name" value="P-loop_NTPase"/>
</dbReference>
<dbReference type="GO" id="GO:0046872">
    <property type="term" value="F:metal ion binding"/>
    <property type="evidence" value="ECO:0007669"/>
    <property type="project" value="UniProtKB-KW"/>
</dbReference>